<dbReference type="SUPFAM" id="SSF46689">
    <property type="entry name" value="Homeodomain-like"/>
    <property type="match status" value="1"/>
</dbReference>
<dbReference type="GO" id="GO:0043565">
    <property type="term" value="F:sequence-specific DNA binding"/>
    <property type="evidence" value="ECO:0007669"/>
    <property type="project" value="InterPro"/>
</dbReference>
<comment type="caution">
    <text evidence="5">The sequence shown here is derived from an EMBL/GenBank/DDBJ whole genome shotgun (WGS) entry which is preliminary data.</text>
</comment>
<dbReference type="PANTHER" id="PTHR46796:SF15">
    <property type="entry name" value="BLL1074 PROTEIN"/>
    <property type="match status" value="1"/>
</dbReference>
<evidence type="ECO:0000256" key="1">
    <source>
        <dbReference type="ARBA" id="ARBA00023015"/>
    </source>
</evidence>
<evidence type="ECO:0000313" key="6">
    <source>
        <dbReference type="Proteomes" id="UP000053060"/>
    </source>
</evidence>
<protein>
    <submittedName>
        <fullName evidence="5">Transcriptional regulator</fullName>
    </submittedName>
</protein>
<dbReference type="SMART" id="SM00342">
    <property type="entry name" value="HTH_ARAC"/>
    <property type="match status" value="1"/>
</dbReference>
<dbReference type="InterPro" id="IPR009057">
    <property type="entry name" value="Homeodomain-like_sf"/>
</dbReference>
<keyword evidence="2" id="KW-0238">DNA-binding</keyword>
<dbReference type="PROSITE" id="PS01124">
    <property type="entry name" value="HTH_ARAC_FAMILY_2"/>
    <property type="match status" value="1"/>
</dbReference>
<dbReference type="Pfam" id="PF12833">
    <property type="entry name" value="HTH_18"/>
    <property type="match status" value="1"/>
</dbReference>
<dbReference type="InterPro" id="IPR018060">
    <property type="entry name" value="HTH_AraC"/>
</dbReference>
<dbReference type="EMBL" id="AZXY01000004">
    <property type="protein sequence ID" value="KSZ58883.1"/>
    <property type="molecule type" value="Genomic_DNA"/>
</dbReference>
<accession>A0A0V9ULK7</accession>
<dbReference type="AlphaFoldDB" id="A0A0V9ULK7"/>
<dbReference type="InterPro" id="IPR050204">
    <property type="entry name" value="AraC_XylS_family_regulators"/>
</dbReference>
<dbReference type="RefSeq" id="WP_060651670.1">
    <property type="nucleotide sequence ID" value="NZ_AZXY01000004.1"/>
</dbReference>
<feature type="domain" description="HTH araC/xylS-type" evidence="4">
    <location>
        <begin position="184"/>
        <end position="267"/>
    </location>
</feature>
<evidence type="ECO:0000256" key="2">
    <source>
        <dbReference type="ARBA" id="ARBA00023125"/>
    </source>
</evidence>
<keyword evidence="1" id="KW-0805">Transcription regulation</keyword>
<sequence>MTGSAVGVSDGARRRPTPLLTPYVRSYEGYRLDGFPPGTHLGMPSPEVTVILTISEPVELSRGDGRCPERFDALAGGLSTQPVPIVHHGRQHGIQLALTPAGARALLGVPTAALGPWAVDLADVIGADGRELFDRISAAESWDERFAVLDRILTRRLVAARSTSPDGHLVHAWHLLVTDPARPVRAVADELGWSRRHLANRCAAEFGLSPKDVARVARFDRSRRMLRADPGRRLADVAAECGFYDQAHLARDWRDLAGVPPSRWLEDEVFPFVQDDRDVPSRHSEA</sequence>
<organism evidence="5 6">
    <name type="scientific">Rhodococcus pyridinivorans KG-16</name>
    <dbReference type="NCBI Taxonomy" id="1441730"/>
    <lineage>
        <taxon>Bacteria</taxon>
        <taxon>Bacillati</taxon>
        <taxon>Actinomycetota</taxon>
        <taxon>Actinomycetes</taxon>
        <taxon>Mycobacteriales</taxon>
        <taxon>Nocardiaceae</taxon>
        <taxon>Rhodococcus</taxon>
    </lineage>
</organism>
<keyword evidence="3" id="KW-0804">Transcription</keyword>
<gene>
    <name evidence="5" type="ORF">Z045_09655</name>
</gene>
<dbReference type="PATRIC" id="fig|1441730.3.peg.2006"/>
<reference evidence="5 6" key="2">
    <citation type="journal article" date="2016" name="Genome Announc.">
        <title>Draft Genome Sequence of a Versatile Hydrocarbon-Degrading Bacterium, Rhodococcus pyridinivorans Strain KG-16, Collected from Oil Fields in India.</title>
        <authorList>
            <person name="Aggarwal R.K."/>
            <person name="Dawar C."/>
            <person name="Phanindranath R."/>
            <person name="Mutnuri L."/>
            <person name="Dayal A.M."/>
        </authorList>
    </citation>
    <scope>NUCLEOTIDE SEQUENCE [LARGE SCALE GENOMIC DNA]</scope>
    <source>
        <strain evidence="5 6">KG-16</strain>
    </source>
</reference>
<dbReference type="GO" id="GO:0003700">
    <property type="term" value="F:DNA-binding transcription factor activity"/>
    <property type="evidence" value="ECO:0007669"/>
    <property type="project" value="InterPro"/>
</dbReference>
<name>A0A0V9ULK7_9NOCA</name>
<reference evidence="6" key="1">
    <citation type="submission" date="2015-01" db="EMBL/GenBank/DDBJ databases">
        <title>Draft genome sequence of Rhodococcus pyridinivorans strain KG-16, a hydrocarbon-degrading bacterium.</title>
        <authorList>
            <person name="Aggarwal R.K."/>
            <person name="Dawar C."/>
        </authorList>
    </citation>
    <scope>NUCLEOTIDE SEQUENCE [LARGE SCALE GENOMIC DNA]</scope>
    <source>
        <strain evidence="6">KG-16</strain>
    </source>
</reference>
<dbReference type="PANTHER" id="PTHR46796">
    <property type="entry name" value="HTH-TYPE TRANSCRIPTIONAL ACTIVATOR RHAS-RELATED"/>
    <property type="match status" value="1"/>
</dbReference>
<proteinExistence type="predicted"/>
<dbReference type="Proteomes" id="UP000053060">
    <property type="component" value="Unassembled WGS sequence"/>
</dbReference>
<evidence type="ECO:0000313" key="5">
    <source>
        <dbReference type="EMBL" id="KSZ58883.1"/>
    </source>
</evidence>
<dbReference type="Gene3D" id="1.10.10.60">
    <property type="entry name" value="Homeodomain-like"/>
    <property type="match status" value="1"/>
</dbReference>
<evidence type="ECO:0000259" key="4">
    <source>
        <dbReference type="PROSITE" id="PS01124"/>
    </source>
</evidence>
<evidence type="ECO:0000256" key="3">
    <source>
        <dbReference type="ARBA" id="ARBA00023163"/>
    </source>
</evidence>